<dbReference type="Proteomes" id="UP000037315">
    <property type="component" value="Unassembled WGS sequence"/>
</dbReference>
<organism evidence="6 7">
    <name type="scientific">Franconibacter pulveris</name>
    <dbReference type="NCBI Taxonomy" id="435910"/>
    <lineage>
        <taxon>Bacteria</taxon>
        <taxon>Pseudomonadati</taxon>
        <taxon>Pseudomonadota</taxon>
        <taxon>Gammaproteobacteria</taxon>
        <taxon>Enterobacterales</taxon>
        <taxon>Enterobacteriaceae</taxon>
        <taxon>Franconibacter</taxon>
    </lineage>
</organism>
<feature type="modified residue" description="4-aspartylphosphate" evidence="3">
    <location>
        <position position="54"/>
    </location>
</feature>
<evidence type="ECO:0000259" key="5">
    <source>
        <dbReference type="PROSITE" id="PS50930"/>
    </source>
</evidence>
<dbReference type="GO" id="GO:0003677">
    <property type="term" value="F:DNA binding"/>
    <property type="evidence" value="ECO:0007669"/>
    <property type="project" value="InterPro"/>
</dbReference>
<keyword evidence="3" id="KW-0597">Phosphoprotein</keyword>
<feature type="domain" description="HTH LytTR-type" evidence="5">
    <location>
        <begin position="137"/>
        <end position="239"/>
    </location>
</feature>
<dbReference type="CDD" id="cd17532">
    <property type="entry name" value="REC_LytTR_AlgR-like"/>
    <property type="match status" value="1"/>
</dbReference>
<evidence type="ECO:0000256" key="3">
    <source>
        <dbReference type="PROSITE-ProRule" id="PRU00169"/>
    </source>
</evidence>
<dbReference type="OrthoDB" id="236568at2"/>
<dbReference type="Gene3D" id="3.40.50.2300">
    <property type="match status" value="1"/>
</dbReference>
<dbReference type="Gene3D" id="2.40.50.1020">
    <property type="entry name" value="LytTr DNA-binding domain"/>
    <property type="match status" value="1"/>
</dbReference>
<keyword evidence="7" id="KW-1185">Reference proteome</keyword>
<evidence type="ECO:0000259" key="4">
    <source>
        <dbReference type="PROSITE" id="PS50110"/>
    </source>
</evidence>
<dbReference type="InterPro" id="IPR046947">
    <property type="entry name" value="LytR-like"/>
</dbReference>
<evidence type="ECO:0000256" key="2">
    <source>
        <dbReference type="ARBA" id="ARBA00068559"/>
    </source>
</evidence>
<comment type="caution">
    <text evidence="6">The sequence shown here is derived from an EMBL/GenBank/DDBJ whole genome shotgun (WGS) entry which is preliminary data.</text>
</comment>
<dbReference type="Pfam" id="PF04397">
    <property type="entry name" value="LytTR"/>
    <property type="match status" value="1"/>
</dbReference>
<dbReference type="AlphaFoldDB" id="A0A0J8VMJ6"/>
<dbReference type="SMART" id="SM00448">
    <property type="entry name" value="REC"/>
    <property type="match status" value="1"/>
</dbReference>
<dbReference type="InterPro" id="IPR007492">
    <property type="entry name" value="LytTR_DNA-bd_dom"/>
</dbReference>
<dbReference type="EMBL" id="LFEJ01000015">
    <property type="protein sequence ID" value="KMV34331.1"/>
    <property type="molecule type" value="Genomic_DNA"/>
</dbReference>
<keyword evidence="1" id="KW-0902">Two-component regulatory system</keyword>
<accession>A0A0J8VMJ6</accession>
<dbReference type="SUPFAM" id="SSF52172">
    <property type="entry name" value="CheY-like"/>
    <property type="match status" value="1"/>
</dbReference>
<dbReference type="PANTHER" id="PTHR37299">
    <property type="entry name" value="TRANSCRIPTIONAL REGULATOR-RELATED"/>
    <property type="match status" value="1"/>
</dbReference>
<dbReference type="PATRIC" id="fig|1656095.3.peg.2702"/>
<feature type="domain" description="Response regulatory" evidence="4">
    <location>
        <begin position="3"/>
        <end position="116"/>
    </location>
</feature>
<dbReference type="PROSITE" id="PS50930">
    <property type="entry name" value="HTH_LYTTR"/>
    <property type="match status" value="1"/>
</dbReference>
<dbReference type="InterPro" id="IPR011006">
    <property type="entry name" value="CheY-like_superfamily"/>
</dbReference>
<name>A0A0J8VMJ6_9ENTR</name>
<evidence type="ECO:0000313" key="6">
    <source>
        <dbReference type="EMBL" id="KMV34331.1"/>
    </source>
</evidence>
<reference evidence="6 7" key="1">
    <citation type="submission" date="2015-06" db="EMBL/GenBank/DDBJ databases">
        <title>Genome sequencing of Cronobacter sp. strain DJ34 isolated from petroleum contaminated sludge of Duliajan Oil Fields, Assam, India.</title>
        <authorList>
            <person name="Pal S."/>
            <person name="Banerjee T.D."/>
            <person name="Roy A."/>
            <person name="Sar P."/>
            <person name="Kazy S.K."/>
        </authorList>
    </citation>
    <scope>NUCLEOTIDE SEQUENCE [LARGE SCALE GENOMIC DNA]</scope>
    <source>
        <strain evidence="6 7">DJ34</strain>
    </source>
</reference>
<dbReference type="FunFam" id="3.40.50.2300:FF:000051">
    <property type="entry name" value="Two-component response regulator yehT"/>
    <property type="match status" value="1"/>
</dbReference>
<protein>
    <recommendedName>
        <fullName evidence="2">Transcriptional regulatory protein BtsR</fullName>
    </recommendedName>
</protein>
<gene>
    <name evidence="6" type="ORF">ACH50_13075</name>
</gene>
<dbReference type="NCBIfam" id="NF008677">
    <property type="entry name" value="PRK11697.1"/>
    <property type="match status" value="1"/>
</dbReference>
<dbReference type="GO" id="GO:0000156">
    <property type="term" value="F:phosphorelay response regulator activity"/>
    <property type="evidence" value="ECO:0007669"/>
    <property type="project" value="InterPro"/>
</dbReference>
<dbReference type="PROSITE" id="PS50110">
    <property type="entry name" value="RESPONSE_REGULATORY"/>
    <property type="match status" value="1"/>
</dbReference>
<dbReference type="RefSeq" id="WP_024561007.1">
    <property type="nucleotide sequence ID" value="NZ_LFEJ01000015.1"/>
</dbReference>
<dbReference type="STRING" id="1121863.GCA_000621185_03854"/>
<dbReference type="PANTHER" id="PTHR37299:SF1">
    <property type="entry name" value="STAGE 0 SPORULATION PROTEIN A HOMOLOG"/>
    <property type="match status" value="1"/>
</dbReference>
<proteinExistence type="predicted"/>
<dbReference type="InterPro" id="IPR001789">
    <property type="entry name" value="Sig_transdc_resp-reg_receiver"/>
</dbReference>
<dbReference type="FunFam" id="2.40.50.1020:FF:000001">
    <property type="entry name" value="Two-component response regulator yehT"/>
    <property type="match status" value="1"/>
</dbReference>
<sequence>MIKVLIVDDEPLARENLRLLLQDESDIDIVGECANAVEAIGAVHRLRPDVLFLDIQMPRISGLEMVGMLDPEQRPYIVFLTAFDEYAVQAFEEHAFDYLLKPIETKRLSRTLNRLRSERHTQDISLLSPGEEGLRYIPCTGHSRIYLLQMEEVAFVTSRMSGVFVTNSEGQEGFTELTLRTLESRTPLLRCHRQYLVNMSHLKEIRLEENGQAELLLRHGQTVPVSRRYLKKLKETLGLKTA</sequence>
<dbReference type="SMART" id="SM00850">
    <property type="entry name" value="LytTR"/>
    <property type="match status" value="1"/>
</dbReference>
<evidence type="ECO:0000313" key="7">
    <source>
        <dbReference type="Proteomes" id="UP000037315"/>
    </source>
</evidence>
<dbReference type="Pfam" id="PF00072">
    <property type="entry name" value="Response_reg"/>
    <property type="match status" value="1"/>
</dbReference>
<evidence type="ECO:0000256" key="1">
    <source>
        <dbReference type="ARBA" id="ARBA00023012"/>
    </source>
</evidence>